<protein>
    <submittedName>
        <fullName evidence="1">Uncharacterized protein</fullName>
    </submittedName>
</protein>
<gene>
    <name evidence="1" type="ORF">STRIC_1826</name>
</gene>
<dbReference type="EMBL" id="AEUX02000007">
    <property type="protein sequence ID" value="EHI68932.1"/>
    <property type="molecule type" value="Genomic_DNA"/>
</dbReference>
<dbReference type="RefSeq" id="WP_008089821.1">
    <property type="nucleotide sequence ID" value="NZ_AEUX02000007.1"/>
</dbReference>
<organism evidence="1 2">
    <name type="scientific">Streptococcus ictaluri 707-05</name>
    <dbReference type="NCBI Taxonomy" id="764299"/>
    <lineage>
        <taxon>Bacteria</taxon>
        <taxon>Bacillati</taxon>
        <taxon>Bacillota</taxon>
        <taxon>Bacilli</taxon>
        <taxon>Lactobacillales</taxon>
        <taxon>Streptococcaceae</taxon>
        <taxon>Streptococcus</taxon>
    </lineage>
</organism>
<evidence type="ECO:0000313" key="1">
    <source>
        <dbReference type="EMBL" id="EHI68932.1"/>
    </source>
</evidence>
<comment type="caution">
    <text evidence="1">The sequence shown here is derived from an EMBL/GenBank/DDBJ whole genome shotgun (WGS) entry which is preliminary data.</text>
</comment>
<dbReference type="Proteomes" id="UP000003330">
    <property type="component" value="Unassembled WGS sequence"/>
</dbReference>
<proteinExistence type="predicted"/>
<dbReference type="OrthoDB" id="1777863at2"/>
<keyword evidence="2" id="KW-1185">Reference proteome</keyword>
<dbReference type="Pfam" id="PF20457">
    <property type="entry name" value="DUF6710"/>
    <property type="match status" value="1"/>
</dbReference>
<reference evidence="1 2" key="1">
    <citation type="journal article" date="2014" name="Int. J. Syst. Evol. Microbiol.">
        <title>Phylogenomics and the dynamic genome evolution of the genus Streptococcus.</title>
        <authorList>
            <consortium name="The Broad Institute Genome Sequencing Platform"/>
            <person name="Richards V.P."/>
            <person name="Palmer S.R."/>
            <person name="Pavinski Bitar P.D."/>
            <person name="Qin X."/>
            <person name="Weinstock G.M."/>
            <person name="Highlander S.K."/>
            <person name="Town C.D."/>
            <person name="Burne R.A."/>
            <person name="Stanhope M.J."/>
        </authorList>
    </citation>
    <scope>NUCLEOTIDE SEQUENCE [LARGE SCALE GENOMIC DNA]</scope>
    <source>
        <strain evidence="1 2">707-05</strain>
    </source>
</reference>
<dbReference type="InterPro" id="IPR046556">
    <property type="entry name" value="DUF6710"/>
</dbReference>
<dbReference type="AlphaFoldDB" id="G5K4T9"/>
<name>G5K4T9_9STRE</name>
<accession>G5K4T9</accession>
<evidence type="ECO:0000313" key="2">
    <source>
        <dbReference type="Proteomes" id="UP000003330"/>
    </source>
</evidence>
<sequence length="137" mass="16184">MIDNETNTLNINLFPTVTTLWSQKKLLDNFYTIGELINNTFQPDDDKRAEFFKSLNLIIIYNGNHSSNVALYENNNHIENFNTYDISHWFQEIYYDPKTNTLNHLTCGKTLKPNPLFHENLGYIYEISRLLFQNQIS</sequence>